<gene>
    <name evidence="2" type="ORF">SAMN05216207_102134</name>
</gene>
<dbReference type="Pfam" id="PF08021">
    <property type="entry name" value="FAD_binding_9"/>
    <property type="match status" value="1"/>
</dbReference>
<keyword evidence="3" id="KW-1185">Reference proteome</keyword>
<dbReference type="STRING" id="260086.SAMN05216207_102134"/>
<protein>
    <submittedName>
        <fullName evidence="2">NADPH-dependent ferric siderophore reductase, contains FAD-binding and SIP domains</fullName>
    </submittedName>
</protein>
<dbReference type="InterPro" id="IPR013113">
    <property type="entry name" value="SIP_FAD-bd"/>
</dbReference>
<dbReference type="Gene3D" id="3.40.50.80">
    <property type="entry name" value="Nucleotide-binding domain of ferredoxin-NADP reductase (FNR) module"/>
    <property type="match status" value="1"/>
</dbReference>
<evidence type="ECO:0000259" key="1">
    <source>
        <dbReference type="PROSITE" id="PS51384"/>
    </source>
</evidence>
<feature type="domain" description="FAD-binding FR-type" evidence="1">
    <location>
        <begin position="4"/>
        <end position="132"/>
    </location>
</feature>
<dbReference type="OrthoDB" id="3291337at2"/>
<dbReference type="CDD" id="cd06193">
    <property type="entry name" value="siderophore_interacting"/>
    <property type="match status" value="1"/>
</dbReference>
<organism evidence="2 3">
    <name type="scientific">Pseudonocardia ammonioxydans</name>
    <dbReference type="NCBI Taxonomy" id="260086"/>
    <lineage>
        <taxon>Bacteria</taxon>
        <taxon>Bacillati</taxon>
        <taxon>Actinomycetota</taxon>
        <taxon>Actinomycetes</taxon>
        <taxon>Pseudonocardiales</taxon>
        <taxon>Pseudonocardiaceae</taxon>
        <taxon>Pseudonocardia</taxon>
    </lineage>
</organism>
<dbReference type="AlphaFoldDB" id="A0A1I5BT28"/>
<name>A0A1I5BT28_PSUAM</name>
<dbReference type="SUPFAM" id="SSF63380">
    <property type="entry name" value="Riboflavin synthase domain-like"/>
    <property type="match status" value="1"/>
</dbReference>
<accession>A0A1I5BT28</accession>
<dbReference type="RefSeq" id="WP_093346629.1">
    <property type="nucleotide sequence ID" value="NZ_FOUY01000021.1"/>
</dbReference>
<dbReference type="InterPro" id="IPR039374">
    <property type="entry name" value="SIP_fam"/>
</dbReference>
<dbReference type="InterPro" id="IPR039261">
    <property type="entry name" value="FNR_nucleotide-bd"/>
</dbReference>
<dbReference type="InterPro" id="IPR007037">
    <property type="entry name" value="SIP_rossman_dom"/>
</dbReference>
<dbReference type="PROSITE" id="PS51384">
    <property type="entry name" value="FAD_FR"/>
    <property type="match status" value="1"/>
</dbReference>
<proteinExistence type="predicted"/>
<dbReference type="InterPro" id="IPR017927">
    <property type="entry name" value="FAD-bd_FR_type"/>
</dbReference>
<dbReference type="InterPro" id="IPR017938">
    <property type="entry name" value="Riboflavin_synthase-like_b-brl"/>
</dbReference>
<dbReference type="GO" id="GO:0016491">
    <property type="term" value="F:oxidoreductase activity"/>
    <property type="evidence" value="ECO:0007669"/>
    <property type="project" value="InterPro"/>
</dbReference>
<sequence>MSTTAPRLLQVARTERITPGMIRVTLTGEELAGFPGHGPDRRIKMFFPVEGQDRPAIPRASTGGPVWPAGEARPAIRTYTVRRFAPDAGEHGELDVDFVVHAGHGPAAAWAVGAGPGDWVGVSEPGGRWAPDPAAEHHLVIGDESALPAIATVLETLAADHPDVPVRAIVEVADAGEEQALPGHARVEWVHRGTTPAGEPLVAAVTAAELPTGRGQAWLSGESAAVKDLRAHLLTERGLDRRAVYATGYWRAR</sequence>
<reference evidence="2 3" key="1">
    <citation type="submission" date="2016-10" db="EMBL/GenBank/DDBJ databases">
        <authorList>
            <person name="de Groot N.N."/>
        </authorList>
    </citation>
    <scope>NUCLEOTIDE SEQUENCE [LARGE SCALE GENOMIC DNA]</scope>
    <source>
        <strain evidence="2 3">CGMCC 4.1877</strain>
    </source>
</reference>
<dbReference type="EMBL" id="FOUY01000021">
    <property type="protein sequence ID" value="SFN77909.1"/>
    <property type="molecule type" value="Genomic_DNA"/>
</dbReference>
<evidence type="ECO:0000313" key="3">
    <source>
        <dbReference type="Proteomes" id="UP000199614"/>
    </source>
</evidence>
<dbReference type="PANTHER" id="PTHR30157:SF0">
    <property type="entry name" value="NADPH-DEPENDENT FERRIC-CHELATE REDUCTASE"/>
    <property type="match status" value="1"/>
</dbReference>
<dbReference type="PANTHER" id="PTHR30157">
    <property type="entry name" value="FERRIC REDUCTASE, NADPH-DEPENDENT"/>
    <property type="match status" value="1"/>
</dbReference>
<dbReference type="Gene3D" id="2.40.30.10">
    <property type="entry name" value="Translation factors"/>
    <property type="match status" value="1"/>
</dbReference>
<dbReference type="Proteomes" id="UP000199614">
    <property type="component" value="Unassembled WGS sequence"/>
</dbReference>
<dbReference type="Pfam" id="PF04954">
    <property type="entry name" value="SIP"/>
    <property type="match status" value="1"/>
</dbReference>
<evidence type="ECO:0000313" key="2">
    <source>
        <dbReference type="EMBL" id="SFN77909.1"/>
    </source>
</evidence>